<dbReference type="GO" id="GO:0017057">
    <property type="term" value="F:6-phosphogluconolactonase activity"/>
    <property type="evidence" value="ECO:0007669"/>
    <property type="project" value="TreeGrafter"/>
</dbReference>
<accession>A0A3S1A5K9</accession>
<evidence type="ECO:0000256" key="2">
    <source>
        <dbReference type="ARBA" id="ARBA00022526"/>
    </source>
</evidence>
<dbReference type="PROSITE" id="PS51257">
    <property type="entry name" value="PROKAR_LIPOPROTEIN"/>
    <property type="match status" value="1"/>
</dbReference>
<dbReference type="SUPFAM" id="SSF51004">
    <property type="entry name" value="C-terminal (heme d1) domain of cytochrome cd1-nitrite reductase"/>
    <property type="match status" value="1"/>
</dbReference>
<keyword evidence="2" id="KW-0119">Carbohydrate metabolism</keyword>
<dbReference type="Pfam" id="PF10282">
    <property type="entry name" value="Lactonase"/>
    <property type="match status" value="2"/>
</dbReference>
<dbReference type="GO" id="GO:0006006">
    <property type="term" value="P:glucose metabolic process"/>
    <property type="evidence" value="ECO:0007669"/>
    <property type="project" value="UniProtKB-KW"/>
</dbReference>
<evidence type="ECO:0000313" key="4">
    <source>
        <dbReference type="Proteomes" id="UP000281118"/>
    </source>
</evidence>
<evidence type="ECO:0000313" key="3">
    <source>
        <dbReference type="EMBL" id="RUR70067.1"/>
    </source>
</evidence>
<organism evidence="3 4">
    <name type="scientific">Variovorax guangxiensis</name>
    <dbReference type="NCBI Taxonomy" id="1775474"/>
    <lineage>
        <taxon>Bacteria</taxon>
        <taxon>Pseudomonadati</taxon>
        <taxon>Pseudomonadota</taxon>
        <taxon>Betaproteobacteria</taxon>
        <taxon>Burkholderiales</taxon>
        <taxon>Comamonadaceae</taxon>
        <taxon>Variovorax</taxon>
    </lineage>
</organism>
<name>A0A3S1A5K9_9BURK</name>
<comment type="caution">
    <text evidence="3">The sequence shown here is derived from an EMBL/GenBank/DDBJ whole genome shotgun (WGS) entry which is preliminary data.</text>
</comment>
<protein>
    <recommendedName>
        <fullName evidence="5">Lactonase family protein</fullName>
    </recommendedName>
</protein>
<dbReference type="InterPro" id="IPR050282">
    <property type="entry name" value="Cycloisomerase_2"/>
</dbReference>
<dbReference type="OrthoDB" id="8843494at2"/>
<dbReference type="Proteomes" id="UP000281118">
    <property type="component" value="Unassembled WGS sequence"/>
</dbReference>
<reference evidence="3 4" key="1">
    <citation type="submission" date="2018-12" db="EMBL/GenBank/DDBJ databases">
        <title>The genome sequences of Variovorax guangxiensis DSM 27352.</title>
        <authorList>
            <person name="Gao J."/>
            <person name="Sun J."/>
        </authorList>
    </citation>
    <scope>NUCLEOTIDE SEQUENCE [LARGE SCALE GENOMIC DNA]</scope>
    <source>
        <strain evidence="3 4">DSM 27352</strain>
    </source>
</reference>
<dbReference type="InterPro" id="IPR015943">
    <property type="entry name" value="WD40/YVTN_repeat-like_dom_sf"/>
</dbReference>
<proteinExistence type="inferred from homology"/>
<comment type="similarity">
    <text evidence="1">Belongs to the cycloisomerase 2 family.</text>
</comment>
<dbReference type="InterPro" id="IPR011045">
    <property type="entry name" value="N2O_reductase_N"/>
</dbReference>
<keyword evidence="2" id="KW-0313">Glucose metabolism</keyword>
<dbReference type="AlphaFoldDB" id="A0A3S1A5K9"/>
<dbReference type="Gene3D" id="2.130.10.10">
    <property type="entry name" value="YVTN repeat-like/Quinoprotein amine dehydrogenase"/>
    <property type="match status" value="2"/>
</dbReference>
<dbReference type="SUPFAM" id="SSF50974">
    <property type="entry name" value="Nitrous oxide reductase, N-terminal domain"/>
    <property type="match status" value="1"/>
</dbReference>
<gene>
    <name evidence="3" type="ORF">EJP67_23720</name>
</gene>
<dbReference type="RefSeq" id="WP_126024173.1">
    <property type="nucleotide sequence ID" value="NZ_RXFT01000011.1"/>
</dbReference>
<dbReference type="InterPro" id="IPR019405">
    <property type="entry name" value="Lactonase_7-beta_prop"/>
</dbReference>
<sequence length="473" mass="47395">MPPLPPRTHLSLALAIAVPLMLASCGGGGGGGFSFTPFPAANGGGGDAPPPPAPPPGAPKFAVGGTVTGLAGSGLVLQNNAGDDLAIGADGSFSFATSLDDGADYGVTVKTQPTALQVCVAKQAFGTVAGAAVNSVRVNCSEAGADRFGFAANERSNNLTAYTVSADGSLSAATPAAYSLAGTPQHVTVHPSGKKLYASIYVGTKGVTQYTIDPAGTLSQDLNITTGVGTSPVFVGVEPKGRFAYVIGDGQIHRLNIDATTGDLDGSTAVAVAGGNSRKLGFDPDGRFAFVPNGASVEVFRLDQGTGVPISPPVPVALPVGGFVDVAAEPSGRFAYVSTGNNPGTLLAYSIDQTTGALTSIGSVPSGNTPFGMAIDPTGRFVYVANRNSHDVSAYAINPRTGALTAVPGQPFSVGGNTPNSVTVDRTGRFAYTANQGDNTISIFTIDRTTGALALQTARPAGANGPQFFALTK</sequence>
<dbReference type="EMBL" id="RXFT01000011">
    <property type="protein sequence ID" value="RUR70067.1"/>
    <property type="molecule type" value="Genomic_DNA"/>
</dbReference>
<dbReference type="PANTHER" id="PTHR30344">
    <property type="entry name" value="6-PHOSPHOGLUCONOLACTONASE-RELATED"/>
    <property type="match status" value="1"/>
</dbReference>
<evidence type="ECO:0008006" key="5">
    <source>
        <dbReference type="Google" id="ProtNLM"/>
    </source>
</evidence>
<dbReference type="PANTHER" id="PTHR30344:SF1">
    <property type="entry name" value="6-PHOSPHOGLUCONOLACTONASE"/>
    <property type="match status" value="1"/>
</dbReference>
<dbReference type="InterPro" id="IPR011048">
    <property type="entry name" value="Haem_d1_sf"/>
</dbReference>
<evidence type="ECO:0000256" key="1">
    <source>
        <dbReference type="ARBA" id="ARBA00005564"/>
    </source>
</evidence>